<name>A0A0D2AW08_9EURO</name>
<keyword evidence="2" id="KW-1185">Reference proteome</keyword>
<evidence type="ECO:0008006" key="3">
    <source>
        <dbReference type="Google" id="ProtNLM"/>
    </source>
</evidence>
<dbReference type="Pfam" id="PF07166">
    <property type="entry name" value="DUF1398"/>
    <property type="match status" value="1"/>
</dbReference>
<dbReference type="OrthoDB" id="4154357at2759"/>
<dbReference type="Gene3D" id="3.30.1810.10">
    <property type="entry name" value="YdfO-like"/>
    <property type="match status" value="1"/>
</dbReference>
<dbReference type="HOGENOM" id="CLU_133369_0_0_1"/>
<dbReference type="RefSeq" id="XP_016249663.1">
    <property type="nucleotide sequence ID" value="XM_016392144.1"/>
</dbReference>
<organism evidence="1 2">
    <name type="scientific">Cladophialophora immunda</name>
    <dbReference type="NCBI Taxonomy" id="569365"/>
    <lineage>
        <taxon>Eukaryota</taxon>
        <taxon>Fungi</taxon>
        <taxon>Dikarya</taxon>
        <taxon>Ascomycota</taxon>
        <taxon>Pezizomycotina</taxon>
        <taxon>Eurotiomycetes</taxon>
        <taxon>Chaetothyriomycetidae</taxon>
        <taxon>Chaetothyriales</taxon>
        <taxon>Herpotrichiellaceae</taxon>
        <taxon>Cladophialophora</taxon>
    </lineage>
</organism>
<reference evidence="1 2" key="1">
    <citation type="submission" date="2015-01" db="EMBL/GenBank/DDBJ databases">
        <title>The Genome Sequence of Cladophialophora immunda CBS83496.</title>
        <authorList>
            <consortium name="The Broad Institute Genomics Platform"/>
            <person name="Cuomo C."/>
            <person name="de Hoog S."/>
            <person name="Gorbushina A."/>
            <person name="Stielow B."/>
            <person name="Teixiera M."/>
            <person name="Abouelleil A."/>
            <person name="Chapman S.B."/>
            <person name="Priest M."/>
            <person name="Young S.K."/>
            <person name="Wortman J."/>
            <person name="Nusbaum C."/>
            <person name="Birren B."/>
        </authorList>
    </citation>
    <scope>NUCLEOTIDE SEQUENCE [LARGE SCALE GENOMIC DNA]</scope>
    <source>
        <strain evidence="1 2">CBS 83496</strain>
    </source>
</reference>
<gene>
    <name evidence="1" type="ORF">PV07_05261</name>
</gene>
<accession>A0A0D2AW08</accession>
<dbReference type="EMBL" id="KN847042">
    <property type="protein sequence ID" value="KIW29447.1"/>
    <property type="molecule type" value="Genomic_DNA"/>
</dbReference>
<dbReference type="InterPro" id="IPR036696">
    <property type="entry name" value="YdfO-like_sf"/>
</dbReference>
<dbReference type="AlphaFoldDB" id="A0A0D2AW08"/>
<dbReference type="SUPFAM" id="SSF160419">
    <property type="entry name" value="YdfO-like"/>
    <property type="match status" value="1"/>
</dbReference>
<dbReference type="InterPro" id="IPR009833">
    <property type="entry name" value="DUF1398"/>
</dbReference>
<sequence>MSTLTPIQGVFAKVHSASGLTFPETVASLLKLGVTRYHVDYVARTTTTYTPRSTPTSADDNAPTTTIETEHVAIPAPAVTPGTAWDQAGLARAIRRVQARETVYAEFARECVDAGVAGYLAFLAGKRVLYYGLDGDVHVEWFPGARPKDQE</sequence>
<proteinExistence type="predicted"/>
<protein>
    <recommendedName>
        <fullName evidence="3">DUF1398 domain-containing protein</fullName>
    </recommendedName>
</protein>
<evidence type="ECO:0000313" key="2">
    <source>
        <dbReference type="Proteomes" id="UP000054466"/>
    </source>
</evidence>
<evidence type="ECO:0000313" key="1">
    <source>
        <dbReference type="EMBL" id="KIW29447.1"/>
    </source>
</evidence>
<dbReference type="VEuPathDB" id="FungiDB:PV07_05261"/>
<dbReference type="GeneID" id="27344455"/>
<dbReference type="Proteomes" id="UP000054466">
    <property type="component" value="Unassembled WGS sequence"/>
</dbReference>